<organism evidence="16 17">
    <name type="scientific">Chrysochromulina tobinii</name>
    <dbReference type="NCBI Taxonomy" id="1460289"/>
    <lineage>
        <taxon>Eukaryota</taxon>
        <taxon>Haptista</taxon>
        <taxon>Haptophyta</taxon>
        <taxon>Prymnesiophyceae</taxon>
        <taxon>Prymnesiales</taxon>
        <taxon>Chrysochromulinaceae</taxon>
        <taxon>Chrysochromulina</taxon>
    </lineage>
</organism>
<evidence type="ECO:0000313" key="17">
    <source>
        <dbReference type="Proteomes" id="UP000037460"/>
    </source>
</evidence>
<evidence type="ECO:0000313" key="16">
    <source>
        <dbReference type="EMBL" id="KOO27383.1"/>
    </source>
</evidence>
<keyword evidence="17" id="KW-1185">Reference proteome</keyword>
<comment type="catalytic activity">
    <reaction evidence="11">
        <text>5,6-dihydrouridine(16) in tRNA + NADP(+) = uridine(16) in tRNA + NADPH + H(+)</text>
        <dbReference type="Rhea" id="RHEA:53376"/>
        <dbReference type="Rhea" id="RHEA-COMP:13543"/>
        <dbReference type="Rhea" id="RHEA-COMP:13544"/>
        <dbReference type="ChEBI" id="CHEBI:15378"/>
        <dbReference type="ChEBI" id="CHEBI:57783"/>
        <dbReference type="ChEBI" id="CHEBI:58349"/>
        <dbReference type="ChEBI" id="CHEBI:65315"/>
        <dbReference type="ChEBI" id="CHEBI:74443"/>
        <dbReference type="EC" id="1.3.1.88"/>
    </reaction>
    <physiologicalReaction direction="right-to-left" evidence="11">
        <dbReference type="Rhea" id="RHEA:53378"/>
    </physiologicalReaction>
</comment>
<evidence type="ECO:0000259" key="15">
    <source>
        <dbReference type="Pfam" id="PF01207"/>
    </source>
</evidence>
<dbReference type="OrthoDB" id="272303at2759"/>
<evidence type="ECO:0000256" key="8">
    <source>
        <dbReference type="ARBA" id="ARBA00038313"/>
    </source>
</evidence>
<dbReference type="InterPro" id="IPR013785">
    <property type="entry name" value="Aldolase_TIM"/>
</dbReference>
<dbReference type="Pfam" id="PF01207">
    <property type="entry name" value="Dus"/>
    <property type="match status" value="1"/>
</dbReference>
<keyword evidence="6" id="KW-0560">Oxidoreductase</keyword>
<feature type="compositionally biased region" description="Low complexity" evidence="14">
    <location>
        <begin position="365"/>
        <end position="392"/>
    </location>
</feature>
<dbReference type="GO" id="GO:0017150">
    <property type="term" value="F:tRNA dihydrouridine synthase activity"/>
    <property type="evidence" value="ECO:0007669"/>
    <property type="project" value="InterPro"/>
</dbReference>
<reference evidence="17" key="1">
    <citation type="journal article" date="2015" name="PLoS Genet.">
        <title>Genome Sequence and Transcriptome Analyses of Chrysochromulina tobin: Metabolic Tools for Enhanced Algal Fitness in the Prominent Order Prymnesiales (Haptophyceae).</title>
        <authorList>
            <person name="Hovde B.T."/>
            <person name="Deodato C.R."/>
            <person name="Hunsperger H.M."/>
            <person name="Ryken S.A."/>
            <person name="Yost W."/>
            <person name="Jha R.K."/>
            <person name="Patterson J."/>
            <person name="Monnat R.J. Jr."/>
            <person name="Barlow S.B."/>
            <person name="Starkenburg S.R."/>
            <person name="Cattolico R.A."/>
        </authorList>
    </citation>
    <scope>NUCLEOTIDE SEQUENCE</scope>
    <source>
        <strain evidence="17">CCMP291</strain>
    </source>
</reference>
<dbReference type="PROSITE" id="PS01136">
    <property type="entry name" value="UPF0034"/>
    <property type="match status" value="1"/>
</dbReference>
<evidence type="ECO:0000256" key="5">
    <source>
        <dbReference type="ARBA" id="ARBA00022857"/>
    </source>
</evidence>
<keyword evidence="5" id="KW-0521">NADP</keyword>
<evidence type="ECO:0000256" key="7">
    <source>
        <dbReference type="ARBA" id="ARBA00023027"/>
    </source>
</evidence>
<dbReference type="AlphaFoldDB" id="A0A0M0JM98"/>
<evidence type="ECO:0000256" key="14">
    <source>
        <dbReference type="SAM" id="MobiDB-lite"/>
    </source>
</evidence>
<proteinExistence type="inferred from homology"/>
<dbReference type="EMBL" id="JWZX01002723">
    <property type="protein sequence ID" value="KOO27383.1"/>
    <property type="molecule type" value="Genomic_DNA"/>
</dbReference>
<comment type="catalytic activity">
    <reaction evidence="13">
        <text>5,6-dihydrouridine(17) in tRNA + NADP(+) = uridine(17) in tRNA + NADPH + H(+)</text>
        <dbReference type="Rhea" id="RHEA:53368"/>
        <dbReference type="Rhea" id="RHEA-COMP:13541"/>
        <dbReference type="Rhea" id="RHEA-COMP:13542"/>
        <dbReference type="ChEBI" id="CHEBI:15378"/>
        <dbReference type="ChEBI" id="CHEBI:57783"/>
        <dbReference type="ChEBI" id="CHEBI:58349"/>
        <dbReference type="ChEBI" id="CHEBI:65315"/>
        <dbReference type="ChEBI" id="CHEBI:74443"/>
        <dbReference type="EC" id="1.3.1.88"/>
    </reaction>
    <physiologicalReaction direction="right-to-left" evidence="13">
        <dbReference type="Rhea" id="RHEA:53370"/>
    </physiologicalReaction>
</comment>
<keyword evidence="3" id="KW-0288">FMN</keyword>
<dbReference type="EC" id="1.3.1.88" evidence="9"/>
<evidence type="ECO:0000256" key="10">
    <source>
        <dbReference type="ARBA" id="ARBA00047287"/>
    </source>
</evidence>
<keyword evidence="4" id="KW-0819">tRNA processing</keyword>
<feature type="compositionally biased region" description="Basic and acidic residues" evidence="14">
    <location>
        <begin position="7"/>
        <end position="16"/>
    </location>
</feature>
<evidence type="ECO:0000256" key="1">
    <source>
        <dbReference type="ARBA" id="ARBA00001917"/>
    </source>
</evidence>
<feature type="domain" description="DUS-like FMN-binding" evidence="15">
    <location>
        <begin position="66"/>
        <end position="300"/>
    </location>
</feature>
<evidence type="ECO:0000256" key="4">
    <source>
        <dbReference type="ARBA" id="ARBA00022694"/>
    </source>
</evidence>
<evidence type="ECO:0000256" key="3">
    <source>
        <dbReference type="ARBA" id="ARBA00022643"/>
    </source>
</evidence>
<accession>A0A0M0JM98</accession>
<dbReference type="Proteomes" id="UP000037460">
    <property type="component" value="Unassembled WGS sequence"/>
</dbReference>
<keyword evidence="7" id="KW-0520">NAD</keyword>
<dbReference type="SUPFAM" id="SSF51395">
    <property type="entry name" value="FMN-linked oxidoreductases"/>
    <property type="match status" value="1"/>
</dbReference>
<gene>
    <name evidence="16" type="ORF">Ctob_002109</name>
</gene>
<comment type="catalytic activity">
    <reaction evidence="10">
        <text>5,6-dihydrouridine(17) in tRNA + NAD(+) = uridine(17) in tRNA + NADH + H(+)</text>
        <dbReference type="Rhea" id="RHEA:53372"/>
        <dbReference type="Rhea" id="RHEA-COMP:13541"/>
        <dbReference type="Rhea" id="RHEA-COMP:13542"/>
        <dbReference type="ChEBI" id="CHEBI:15378"/>
        <dbReference type="ChEBI" id="CHEBI:57540"/>
        <dbReference type="ChEBI" id="CHEBI:57945"/>
        <dbReference type="ChEBI" id="CHEBI:65315"/>
        <dbReference type="ChEBI" id="CHEBI:74443"/>
        <dbReference type="EC" id="1.3.1.88"/>
    </reaction>
    <physiologicalReaction direction="right-to-left" evidence="10">
        <dbReference type="Rhea" id="RHEA:53374"/>
    </physiologicalReaction>
</comment>
<evidence type="ECO:0000256" key="11">
    <source>
        <dbReference type="ARBA" id="ARBA00047652"/>
    </source>
</evidence>
<feature type="region of interest" description="Disordered" evidence="14">
    <location>
        <begin position="364"/>
        <end position="400"/>
    </location>
</feature>
<evidence type="ECO:0000256" key="2">
    <source>
        <dbReference type="ARBA" id="ARBA00022630"/>
    </source>
</evidence>
<evidence type="ECO:0000256" key="9">
    <source>
        <dbReference type="ARBA" id="ARBA00038890"/>
    </source>
</evidence>
<comment type="caution">
    <text evidence="16">The sequence shown here is derived from an EMBL/GenBank/DDBJ whole genome shotgun (WGS) entry which is preliminary data.</text>
</comment>
<dbReference type="PANTHER" id="PTHR11082:SF5">
    <property type="entry name" value="TRNA-DIHYDROURIDINE(16_17) SYNTHASE [NAD(P)(+)]-LIKE"/>
    <property type="match status" value="1"/>
</dbReference>
<comment type="similarity">
    <text evidence="8">Belongs to the Dus family. Dus1 subfamily.</text>
</comment>
<dbReference type="GO" id="GO:0050660">
    <property type="term" value="F:flavin adenine dinucleotide binding"/>
    <property type="evidence" value="ECO:0007669"/>
    <property type="project" value="InterPro"/>
</dbReference>
<dbReference type="InterPro" id="IPR018517">
    <property type="entry name" value="tRNA_hU_synthase_CS"/>
</dbReference>
<dbReference type="PANTHER" id="PTHR11082">
    <property type="entry name" value="TRNA-DIHYDROURIDINE SYNTHASE"/>
    <property type="match status" value="1"/>
</dbReference>
<dbReference type="CDD" id="cd02801">
    <property type="entry name" value="DUS_like_FMN"/>
    <property type="match status" value="1"/>
</dbReference>
<evidence type="ECO:0000256" key="13">
    <source>
        <dbReference type="ARBA" id="ARBA00049467"/>
    </source>
</evidence>
<keyword evidence="2" id="KW-0285">Flavoprotein</keyword>
<dbReference type="InterPro" id="IPR035587">
    <property type="entry name" value="DUS-like_FMN-bd"/>
</dbReference>
<protein>
    <recommendedName>
        <fullName evidence="9">tRNA-dihydrouridine(16/17) synthase [NAD(P)(+)]</fullName>
        <ecNumber evidence="9">1.3.1.88</ecNumber>
    </recommendedName>
</protein>
<comment type="catalytic activity">
    <reaction evidence="12">
        <text>5,6-dihydrouridine(16) in tRNA + NAD(+) = uridine(16) in tRNA + NADH + H(+)</text>
        <dbReference type="Rhea" id="RHEA:53380"/>
        <dbReference type="Rhea" id="RHEA-COMP:13543"/>
        <dbReference type="Rhea" id="RHEA-COMP:13544"/>
        <dbReference type="ChEBI" id="CHEBI:15378"/>
        <dbReference type="ChEBI" id="CHEBI:57540"/>
        <dbReference type="ChEBI" id="CHEBI:57945"/>
        <dbReference type="ChEBI" id="CHEBI:65315"/>
        <dbReference type="ChEBI" id="CHEBI:74443"/>
        <dbReference type="EC" id="1.3.1.88"/>
    </reaction>
    <physiologicalReaction direction="right-to-left" evidence="12">
        <dbReference type="Rhea" id="RHEA:53382"/>
    </physiologicalReaction>
</comment>
<name>A0A0M0JM98_9EUKA</name>
<sequence>MKRNRDRMHEKAEEAKTGSAPPPQRTDELEGSAPVPKHVRTMSLVPSPTAVSLPPPRRPLPPHQFILAPMVGGSELAFRLLARRHGCQLCYTPMILPEEWHKKGGGVALLERHPDDAPLVAHFGGNDPGELLACAKRAERCPGVAAIDLNLGCPQRSAHSGHFGAFLCVTPADRQLVLRIVSTLARSLSVPMFCKIRLLDEWDETLLFVEQLVAAGCALLAVHGRYRGSPMHRRDGPAHLDKVELIKQHLKGKIPVITNGNVRNAAELIAALELTGADGVMSAEGALDDPAIFGRAAALARVRRRDLQGEIRRAKELRETKRAGGRQLSAEEKALVAGRKAARERLRILDGLAVIGLPRPPSWTASDADANADADAAAKGAADPSLSAAHGGPAHGGPSGLDLADQYLELVKAHPPPLHTGVARTLAAAQVEHSIFHVRRLAKPHLNAYELMGSLEAATSLEAIENIVRRCREYSEGKFTFTPGIEAERRAREAHEARRAANAARRAEFVERMRAKARAEGHADEEWYLRHGREPPSTADVERARRLGQLLGPKELTKLWRERWGQHCQGWYCEGKCPHAADVRGCGFLHGGECPVA</sequence>
<comment type="cofactor">
    <cofactor evidence="1">
        <name>FMN</name>
        <dbReference type="ChEBI" id="CHEBI:58210"/>
    </cofactor>
</comment>
<dbReference type="Gene3D" id="3.20.20.70">
    <property type="entry name" value="Aldolase class I"/>
    <property type="match status" value="1"/>
</dbReference>
<evidence type="ECO:0000256" key="6">
    <source>
        <dbReference type="ARBA" id="ARBA00023002"/>
    </source>
</evidence>
<feature type="region of interest" description="Disordered" evidence="14">
    <location>
        <begin position="1"/>
        <end position="35"/>
    </location>
</feature>
<evidence type="ECO:0000256" key="12">
    <source>
        <dbReference type="ARBA" id="ARBA00048934"/>
    </source>
</evidence>